<protein>
    <submittedName>
        <fullName evidence="2">HDL295Cp</fullName>
    </submittedName>
</protein>
<accession>A0A0X8HS49</accession>
<feature type="compositionally biased region" description="Polar residues" evidence="1">
    <location>
        <begin position="180"/>
        <end position="195"/>
    </location>
</feature>
<evidence type="ECO:0000256" key="1">
    <source>
        <dbReference type="SAM" id="MobiDB-lite"/>
    </source>
</evidence>
<dbReference type="GeneID" id="28723695"/>
<gene>
    <name evidence="2" type="ORF">AW171_hschr42342</name>
</gene>
<sequence>MPGQIISVPFVSQIEDMDKYLTEYRSLKLMPQNAAGPLQHGHGHVQGQQQHQYRHQGRSSSQGVAGQQRKRMGHNETNGMNQYNGGGEAANIGTAGKRFQMNNSAHVKYGSGQHFGTIGGAASFQGYQKGYPQMFYHGVGKLGCNDSAIGLSMLSAAQQPVQQQGFMASSSSSGSASPSRLQTSMSGTSTVNSMGSEFGDNMMTGDLHSHYDSLGFSQVSAASPAVNDFNLESTFVKSSSSSTSSASTSNDFMQVLPSSLLGDAGVNNNVLAGKRSMAASMFSPAQFASSSNQSSFTMMHTTASTWASPSSVSASGSATVNQPNTSSASSGSFGIWNNDMSVWG</sequence>
<evidence type="ECO:0000313" key="2">
    <source>
        <dbReference type="EMBL" id="AMD20449.1"/>
    </source>
</evidence>
<keyword evidence="3" id="KW-1185">Reference proteome</keyword>
<feature type="compositionally biased region" description="Low complexity" evidence="1">
    <location>
        <begin position="168"/>
        <end position="179"/>
    </location>
</feature>
<dbReference type="RefSeq" id="XP_017987445.1">
    <property type="nucleotide sequence ID" value="XM_018131977.1"/>
</dbReference>
<evidence type="ECO:0000313" key="3">
    <source>
        <dbReference type="Proteomes" id="UP000243052"/>
    </source>
</evidence>
<dbReference type="InterPro" id="IPR035257">
    <property type="entry name" value="DUF5349"/>
</dbReference>
<name>A0A0X8HS49_9SACH</name>
<dbReference type="Pfam" id="PF17298">
    <property type="entry name" value="DUF5349"/>
    <property type="match status" value="1"/>
</dbReference>
<proteinExistence type="predicted"/>
<organism evidence="2 3">
    <name type="scientific">Eremothecium sinecaudum</name>
    <dbReference type="NCBI Taxonomy" id="45286"/>
    <lineage>
        <taxon>Eukaryota</taxon>
        <taxon>Fungi</taxon>
        <taxon>Dikarya</taxon>
        <taxon>Ascomycota</taxon>
        <taxon>Saccharomycotina</taxon>
        <taxon>Saccharomycetes</taxon>
        <taxon>Saccharomycetales</taxon>
        <taxon>Saccharomycetaceae</taxon>
        <taxon>Eremothecium</taxon>
    </lineage>
</organism>
<feature type="region of interest" description="Disordered" evidence="1">
    <location>
        <begin position="164"/>
        <end position="197"/>
    </location>
</feature>
<dbReference type="EMBL" id="CP014244">
    <property type="protein sequence ID" value="AMD20449.1"/>
    <property type="molecule type" value="Genomic_DNA"/>
</dbReference>
<dbReference type="AlphaFoldDB" id="A0A0X8HS49"/>
<feature type="region of interest" description="Disordered" evidence="1">
    <location>
        <begin position="33"/>
        <end position="84"/>
    </location>
</feature>
<dbReference type="OrthoDB" id="4067282at2759"/>
<dbReference type="Proteomes" id="UP000243052">
    <property type="component" value="Chromosome iv"/>
</dbReference>
<reference evidence="2 3" key="1">
    <citation type="submission" date="2016-01" db="EMBL/GenBank/DDBJ databases">
        <title>Genome sequence of the yeast Holleya sinecauda.</title>
        <authorList>
            <person name="Dietrich F.S."/>
        </authorList>
    </citation>
    <scope>NUCLEOTIDE SEQUENCE [LARGE SCALE GENOMIC DNA]</scope>
    <source>
        <strain evidence="2 3">ATCC 58844</strain>
    </source>
</reference>